<reference evidence="2 3" key="1">
    <citation type="submission" date="2020-05" db="EMBL/GenBank/DDBJ databases">
        <authorList>
            <person name="Ruan W."/>
            <person name="Jeon C.O."/>
            <person name="Chun B.H."/>
        </authorList>
    </citation>
    <scope>NUCLEOTIDE SEQUENCE [LARGE SCALE GENOMIC DNA]</scope>
    <source>
        <strain evidence="2 3">TBZ9</strain>
    </source>
</reference>
<reference evidence="2 3" key="2">
    <citation type="submission" date="2020-06" db="EMBL/GenBank/DDBJ databases">
        <title>Halomonas songnenensis sp. nov., a moderately halophilic bacterium isolated from saline and alkaline soils.</title>
        <authorList>
            <person name="Jiang J."/>
            <person name="Pan Y."/>
        </authorList>
    </citation>
    <scope>NUCLEOTIDE SEQUENCE [LARGE SCALE GENOMIC DNA]</scope>
    <source>
        <strain evidence="2 3">TBZ9</strain>
    </source>
</reference>
<comment type="caution">
    <text evidence="2">The sequence shown here is derived from an EMBL/GenBank/DDBJ whole genome shotgun (WGS) entry which is preliminary data.</text>
</comment>
<dbReference type="RefSeq" id="WP_171701727.1">
    <property type="nucleotide sequence ID" value="NZ_JABFHI010000002.1"/>
</dbReference>
<keyword evidence="3" id="KW-1185">Reference proteome</keyword>
<name>A0A7Y3TVY8_9GAMM</name>
<accession>A0A7Y3TVY8</accession>
<dbReference type="EMBL" id="JABFHI010000002">
    <property type="protein sequence ID" value="NOG31262.1"/>
    <property type="molecule type" value="Genomic_DNA"/>
</dbReference>
<evidence type="ECO:0000313" key="3">
    <source>
        <dbReference type="Proteomes" id="UP000588806"/>
    </source>
</evidence>
<evidence type="ECO:0000313" key="2">
    <source>
        <dbReference type="EMBL" id="NOG31262.1"/>
    </source>
</evidence>
<gene>
    <name evidence="2" type="ORF">HLB35_04855</name>
</gene>
<dbReference type="Proteomes" id="UP000588806">
    <property type="component" value="Unassembled WGS sequence"/>
</dbReference>
<protein>
    <submittedName>
        <fullName evidence="2">WYL domain-containing protein</fullName>
    </submittedName>
</protein>
<organism evidence="2 3">
    <name type="scientific">Vreelandella azerica</name>
    <dbReference type="NCBI Taxonomy" id="2732867"/>
    <lineage>
        <taxon>Bacteria</taxon>
        <taxon>Pseudomonadati</taxon>
        <taxon>Pseudomonadota</taxon>
        <taxon>Gammaproteobacteria</taxon>
        <taxon>Oceanospirillales</taxon>
        <taxon>Halomonadaceae</taxon>
        <taxon>Vreelandella</taxon>
    </lineage>
</organism>
<sequence length="30" mass="3443">MEILRYGGEVEVLDPPELRAEVAQRIRTMA</sequence>
<proteinExistence type="predicted"/>
<feature type="domain" description="WCX" evidence="1">
    <location>
        <begin position="1"/>
        <end position="30"/>
    </location>
</feature>
<dbReference type="InterPro" id="IPR057727">
    <property type="entry name" value="WCX_dom"/>
</dbReference>
<dbReference type="Pfam" id="PF25583">
    <property type="entry name" value="WCX"/>
    <property type="match status" value="1"/>
</dbReference>
<evidence type="ECO:0000259" key="1">
    <source>
        <dbReference type="Pfam" id="PF25583"/>
    </source>
</evidence>
<dbReference type="AlphaFoldDB" id="A0A7Y3TVY8"/>